<dbReference type="PROSITE" id="PS50977">
    <property type="entry name" value="HTH_TETR_2"/>
    <property type="match status" value="1"/>
</dbReference>
<comment type="caution">
    <text evidence="6">The sequence shown here is derived from an EMBL/GenBank/DDBJ whole genome shotgun (WGS) entry which is preliminary data.</text>
</comment>
<dbReference type="AlphaFoldDB" id="A0A2T6K839"/>
<dbReference type="SUPFAM" id="SSF46689">
    <property type="entry name" value="Homeodomain-like"/>
    <property type="match status" value="1"/>
</dbReference>
<dbReference type="Pfam" id="PF16925">
    <property type="entry name" value="TetR_C_13"/>
    <property type="match status" value="1"/>
</dbReference>
<evidence type="ECO:0000256" key="1">
    <source>
        <dbReference type="ARBA" id="ARBA00023015"/>
    </source>
</evidence>
<sequence>MIAAAMAAQSNRQIEIVQATLQLAFELGPDAVSTSRIAGRLGISQPAIYKHFKNKDAIWLAVSDQLAEQFTKIVRNGEASALPPVARLRDLFLQHAQFIQSVPALPDIMVMRNATGSHEVIRRRLQKEMAQLRSLMVHLAEQAQSQGEICKFISAPDIVNLIIGVMQSQILKMIISREPSHLVRDCARLFDLQIAALASKGPAL</sequence>
<protein>
    <submittedName>
        <fullName evidence="6">TetR family transcriptional regulator</fullName>
    </submittedName>
</protein>
<evidence type="ECO:0000256" key="2">
    <source>
        <dbReference type="ARBA" id="ARBA00023125"/>
    </source>
</evidence>
<proteinExistence type="predicted"/>
<dbReference type="InterPro" id="IPR009057">
    <property type="entry name" value="Homeodomain-like_sf"/>
</dbReference>
<dbReference type="SUPFAM" id="SSF48498">
    <property type="entry name" value="Tetracyclin repressor-like, C-terminal domain"/>
    <property type="match status" value="1"/>
</dbReference>
<evidence type="ECO:0000256" key="4">
    <source>
        <dbReference type="PROSITE-ProRule" id="PRU00335"/>
    </source>
</evidence>
<dbReference type="EMBL" id="QBUD01000016">
    <property type="protein sequence ID" value="PUB10920.1"/>
    <property type="molecule type" value="Genomic_DNA"/>
</dbReference>
<dbReference type="Proteomes" id="UP000244523">
    <property type="component" value="Unassembled WGS sequence"/>
</dbReference>
<keyword evidence="3" id="KW-0804">Transcription</keyword>
<dbReference type="OrthoDB" id="5293556at2"/>
<dbReference type="GO" id="GO:0003700">
    <property type="term" value="F:DNA-binding transcription factor activity"/>
    <property type="evidence" value="ECO:0007669"/>
    <property type="project" value="TreeGrafter"/>
</dbReference>
<evidence type="ECO:0000259" key="5">
    <source>
        <dbReference type="PROSITE" id="PS50977"/>
    </source>
</evidence>
<evidence type="ECO:0000313" key="6">
    <source>
        <dbReference type="EMBL" id="PUB10920.1"/>
    </source>
</evidence>
<dbReference type="InterPro" id="IPR036271">
    <property type="entry name" value="Tet_transcr_reg_TetR-rel_C_sf"/>
</dbReference>
<dbReference type="PANTHER" id="PTHR30055">
    <property type="entry name" value="HTH-TYPE TRANSCRIPTIONAL REGULATOR RUTR"/>
    <property type="match status" value="1"/>
</dbReference>
<dbReference type="PRINTS" id="PR00455">
    <property type="entry name" value="HTHTETR"/>
</dbReference>
<dbReference type="Gene3D" id="1.10.357.10">
    <property type="entry name" value="Tetracycline Repressor, domain 2"/>
    <property type="match status" value="1"/>
</dbReference>
<dbReference type="GO" id="GO:0000976">
    <property type="term" value="F:transcription cis-regulatory region binding"/>
    <property type="evidence" value="ECO:0007669"/>
    <property type="project" value="TreeGrafter"/>
</dbReference>
<name>A0A2T6K839_9RHOB</name>
<gene>
    <name evidence="6" type="ORF">C8N45_11693</name>
</gene>
<evidence type="ECO:0000313" key="7">
    <source>
        <dbReference type="Proteomes" id="UP000244523"/>
    </source>
</evidence>
<dbReference type="InterPro" id="IPR011075">
    <property type="entry name" value="TetR_C"/>
</dbReference>
<keyword evidence="7" id="KW-1185">Reference proteome</keyword>
<dbReference type="InterPro" id="IPR001647">
    <property type="entry name" value="HTH_TetR"/>
</dbReference>
<organism evidence="6 7">
    <name type="scientific">Yoonia sediminilitoris</name>
    <dbReference type="NCBI Taxonomy" id="1286148"/>
    <lineage>
        <taxon>Bacteria</taxon>
        <taxon>Pseudomonadati</taxon>
        <taxon>Pseudomonadota</taxon>
        <taxon>Alphaproteobacteria</taxon>
        <taxon>Rhodobacterales</taxon>
        <taxon>Paracoccaceae</taxon>
        <taxon>Yoonia</taxon>
    </lineage>
</organism>
<keyword evidence="2 4" id="KW-0238">DNA-binding</keyword>
<feature type="DNA-binding region" description="H-T-H motif" evidence="4">
    <location>
        <begin position="33"/>
        <end position="52"/>
    </location>
</feature>
<dbReference type="Gene3D" id="1.10.10.60">
    <property type="entry name" value="Homeodomain-like"/>
    <property type="match status" value="1"/>
</dbReference>
<dbReference type="PANTHER" id="PTHR30055:SF234">
    <property type="entry name" value="HTH-TYPE TRANSCRIPTIONAL REGULATOR BETI"/>
    <property type="match status" value="1"/>
</dbReference>
<feature type="domain" description="HTH tetR-type" evidence="5">
    <location>
        <begin position="10"/>
        <end position="70"/>
    </location>
</feature>
<reference evidence="6 7" key="1">
    <citation type="submission" date="2018-04" db="EMBL/GenBank/DDBJ databases">
        <title>Genomic Encyclopedia of Archaeal and Bacterial Type Strains, Phase II (KMG-II): from individual species to whole genera.</title>
        <authorList>
            <person name="Goeker M."/>
        </authorList>
    </citation>
    <scope>NUCLEOTIDE SEQUENCE [LARGE SCALE GENOMIC DNA]</scope>
    <source>
        <strain evidence="6 7">DSM 29955</strain>
    </source>
</reference>
<dbReference type="Pfam" id="PF00440">
    <property type="entry name" value="TetR_N"/>
    <property type="match status" value="1"/>
</dbReference>
<accession>A0A2T6K839</accession>
<dbReference type="PROSITE" id="PS01081">
    <property type="entry name" value="HTH_TETR_1"/>
    <property type="match status" value="1"/>
</dbReference>
<dbReference type="RefSeq" id="WP_108388428.1">
    <property type="nucleotide sequence ID" value="NZ_QBUD01000016.1"/>
</dbReference>
<dbReference type="InterPro" id="IPR050109">
    <property type="entry name" value="HTH-type_TetR-like_transc_reg"/>
</dbReference>
<evidence type="ECO:0000256" key="3">
    <source>
        <dbReference type="ARBA" id="ARBA00023163"/>
    </source>
</evidence>
<keyword evidence="1" id="KW-0805">Transcription regulation</keyword>
<dbReference type="InterPro" id="IPR023772">
    <property type="entry name" value="DNA-bd_HTH_TetR-type_CS"/>
</dbReference>